<keyword evidence="3" id="KW-1185">Reference proteome</keyword>
<feature type="compositionally biased region" description="Basic and acidic residues" evidence="1">
    <location>
        <begin position="380"/>
        <end position="389"/>
    </location>
</feature>
<dbReference type="RefSeq" id="XP_033402241.1">
    <property type="nucleotide sequence ID" value="XM_033547013.1"/>
</dbReference>
<feature type="compositionally biased region" description="Basic and acidic residues" evidence="1">
    <location>
        <begin position="683"/>
        <end position="699"/>
    </location>
</feature>
<feature type="compositionally biased region" description="Polar residues" evidence="1">
    <location>
        <begin position="19"/>
        <end position="32"/>
    </location>
</feature>
<feature type="region of interest" description="Disordered" evidence="1">
    <location>
        <begin position="18"/>
        <end position="59"/>
    </location>
</feature>
<proteinExistence type="predicted"/>
<feature type="compositionally biased region" description="Basic and acidic residues" evidence="1">
    <location>
        <begin position="654"/>
        <end position="664"/>
    </location>
</feature>
<dbReference type="OrthoDB" id="5423516at2759"/>
<feature type="compositionally biased region" description="Basic and acidic residues" evidence="1">
    <location>
        <begin position="172"/>
        <end position="182"/>
    </location>
</feature>
<feature type="region of interest" description="Disordered" evidence="1">
    <location>
        <begin position="618"/>
        <end position="742"/>
    </location>
</feature>
<evidence type="ECO:0000313" key="3">
    <source>
        <dbReference type="Proteomes" id="UP000799438"/>
    </source>
</evidence>
<accession>A0A6A6BQY7</accession>
<name>A0A6A6BQY7_9PEZI</name>
<evidence type="ECO:0008006" key="4">
    <source>
        <dbReference type="Google" id="ProtNLM"/>
    </source>
</evidence>
<feature type="compositionally biased region" description="Polar residues" evidence="1">
    <location>
        <begin position="310"/>
        <end position="327"/>
    </location>
</feature>
<sequence length="928" mass="99958">MPRFRGLGNPNALAALVHQETSVPETESTLSEINRRPREASNHSSHYAPASAIDPGHSTILGTSQVRSVTWDDKFLPRGFKGSKSIDVAKKNKRYQNDEELSSIPGFEDVTSFGKDRSVTPYRSQVVRDSARNQSTHASSKPFYLEPQHDNKDIVIHSGRRMPGAWSDSEIAEMRQKDDKSILNEGKAAATDQGKNQSQENRNKEASKGTASHAQDEPKQQPASQTQQGGGASVARSIKLGNGPNTGEKQPSKPASRVSSKAPSKRAKDTCSGNAPNADGDGGWDSVKNDTKPTDEQNAQGNTGWGDATGTWSNDTKSTNEQSTQDIANGLGDTTGWGDTAGAENSAEQPGWDTQDNDQQNNTDNAFGWNDDDTNTKAGADTKSDEKNEANVPSNGNWNNASWNADNGGNSANDNGAGWDQVATTNSDPAKMTKIIDATDNGQKKTSDNANSGNAATTNNNNTTNNVQDSSAQPPTSKPKQEETKPTRSRKSVSAKSVPDRYKRSTSYTSGPTPIQQSFVKSYWSQWNAPPSNADLSNAEEKLGKGTEYRHECEKPPYIDTLDKPYAVFMFHFLNKEELSQMLGIEVEVQEGEAEEAAKAEMMNLSKEELVKALLKAKAQPVEKENSPAPAKTSSDSGEKPQVRRQPSPASVQKSEENQKDSGKDPQTSQPTWDQKPQTDQQNSDKKSQASQPDWDKKSQGNQQTQNQNEKAQATGTTPTPTPFADTQAAPAAEEEDEPMTCDHCSDNLGLTWYHCDICNAPDGGYDVCMLCSNKGKRCKDSSHVLDEWMENKDTKVPGPTGLKLAVVADANTANNNAGWDTDANKNDGGNTGGDWANVDTTNNNDSGWDTGANNGDSGNNDAGWGNNDTNNDNTDWNADTNNNDSGNTGGAGWDTNNNAGWDADANKNETGNSAGEGWVDVAGTGWD</sequence>
<dbReference type="GeneID" id="54304520"/>
<feature type="compositionally biased region" description="Polar residues" evidence="1">
    <location>
        <begin position="839"/>
        <end position="848"/>
    </location>
</feature>
<evidence type="ECO:0000313" key="2">
    <source>
        <dbReference type="EMBL" id="KAF2146532.1"/>
    </source>
</evidence>
<feature type="compositionally biased region" description="Polar residues" evidence="1">
    <location>
        <begin position="665"/>
        <end position="682"/>
    </location>
</feature>
<feature type="region of interest" description="Disordered" evidence="1">
    <location>
        <begin position="816"/>
        <end position="928"/>
    </location>
</feature>
<feature type="compositionally biased region" description="Low complexity" evidence="1">
    <location>
        <begin position="330"/>
        <end position="343"/>
    </location>
</feature>
<gene>
    <name evidence="2" type="ORF">K452DRAFT_67013</name>
</gene>
<dbReference type="AlphaFoldDB" id="A0A6A6BQY7"/>
<feature type="region of interest" description="Disordered" evidence="1">
    <location>
        <begin position="91"/>
        <end position="515"/>
    </location>
</feature>
<feature type="compositionally biased region" description="Low complexity" evidence="1">
    <location>
        <begin position="850"/>
        <end position="887"/>
    </location>
</feature>
<evidence type="ECO:0000256" key="1">
    <source>
        <dbReference type="SAM" id="MobiDB-lite"/>
    </source>
</evidence>
<dbReference type="Proteomes" id="UP000799438">
    <property type="component" value="Unassembled WGS sequence"/>
</dbReference>
<organism evidence="2 3">
    <name type="scientific">Aplosporella prunicola CBS 121167</name>
    <dbReference type="NCBI Taxonomy" id="1176127"/>
    <lineage>
        <taxon>Eukaryota</taxon>
        <taxon>Fungi</taxon>
        <taxon>Dikarya</taxon>
        <taxon>Ascomycota</taxon>
        <taxon>Pezizomycotina</taxon>
        <taxon>Dothideomycetes</taxon>
        <taxon>Dothideomycetes incertae sedis</taxon>
        <taxon>Botryosphaeriales</taxon>
        <taxon>Aplosporellaceae</taxon>
        <taxon>Aplosporella</taxon>
    </lineage>
</organism>
<feature type="compositionally biased region" description="Low complexity" evidence="1">
    <location>
        <begin position="712"/>
        <end position="732"/>
    </location>
</feature>
<feature type="compositionally biased region" description="Low complexity" evidence="1">
    <location>
        <begin position="449"/>
        <end position="466"/>
    </location>
</feature>
<dbReference type="EMBL" id="ML995475">
    <property type="protein sequence ID" value="KAF2146532.1"/>
    <property type="molecule type" value="Genomic_DNA"/>
</dbReference>
<feature type="compositionally biased region" description="Polar residues" evidence="1">
    <location>
        <begin position="505"/>
        <end position="515"/>
    </location>
</feature>
<feature type="compositionally biased region" description="Polar residues" evidence="1">
    <location>
        <begin position="700"/>
        <end position="711"/>
    </location>
</feature>
<feature type="compositionally biased region" description="Low complexity" evidence="1">
    <location>
        <begin position="353"/>
        <end position="365"/>
    </location>
</feature>
<feature type="compositionally biased region" description="Low complexity" evidence="1">
    <location>
        <begin position="394"/>
        <end position="420"/>
    </location>
</feature>
<reference evidence="2" key="1">
    <citation type="journal article" date="2020" name="Stud. Mycol.">
        <title>101 Dothideomycetes genomes: a test case for predicting lifestyles and emergence of pathogens.</title>
        <authorList>
            <person name="Haridas S."/>
            <person name="Albert R."/>
            <person name="Binder M."/>
            <person name="Bloem J."/>
            <person name="Labutti K."/>
            <person name="Salamov A."/>
            <person name="Andreopoulos B."/>
            <person name="Baker S."/>
            <person name="Barry K."/>
            <person name="Bills G."/>
            <person name="Bluhm B."/>
            <person name="Cannon C."/>
            <person name="Castanera R."/>
            <person name="Culley D."/>
            <person name="Daum C."/>
            <person name="Ezra D."/>
            <person name="Gonzalez J."/>
            <person name="Henrissat B."/>
            <person name="Kuo A."/>
            <person name="Liang C."/>
            <person name="Lipzen A."/>
            <person name="Lutzoni F."/>
            <person name="Magnuson J."/>
            <person name="Mondo S."/>
            <person name="Nolan M."/>
            <person name="Ohm R."/>
            <person name="Pangilinan J."/>
            <person name="Park H.-J."/>
            <person name="Ramirez L."/>
            <person name="Alfaro M."/>
            <person name="Sun H."/>
            <person name="Tritt A."/>
            <person name="Yoshinaga Y."/>
            <person name="Zwiers L.-H."/>
            <person name="Turgeon B."/>
            <person name="Goodwin S."/>
            <person name="Spatafora J."/>
            <person name="Crous P."/>
            <person name="Grigoriev I."/>
        </authorList>
    </citation>
    <scope>NUCLEOTIDE SEQUENCE</scope>
    <source>
        <strain evidence="2">CBS 121167</strain>
    </source>
</reference>
<protein>
    <recommendedName>
        <fullName evidence="4">ZZ-type domain-containing protein</fullName>
    </recommendedName>
</protein>